<dbReference type="Proteomes" id="UP000279994">
    <property type="component" value="Unassembled WGS sequence"/>
</dbReference>
<evidence type="ECO:0008006" key="4">
    <source>
        <dbReference type="Google" id="ProtNLM"/>
    </source>
</evidence>
<keyword evidence="3" id="KW-1185">Reference proteome</keyword>
<dbReference type="OrthoDB" id="9779955at2"/>
<dbReference type="RefSeq" id="WP_123222805.1">
    <property type="nucleotide sequence ID" value="NZ_RJSF01000038.1"/>
</dbReference>
<dbReference type="InterPro" id="IPR017853">
    <property type="entry name" value="GH"/>
</dbReference>
<accession>A0A3N0GQD8</accession>
<proteinExistence type="predicted"/>
<name>A0A3N0GQD8_9ACTN</name>
<protein>
    <recommendedName>
        <fullName evidence="4">DUF1906 domain-containing protein</fullName>
    </recommendedName>
</protein>
<evidence type="ECO:0000313" key="3">
    <source>
        <dbReference type="Proteomes" id="UP000279994"/>
    </source>
</evidence>
<reference evidence="2 3" key="1">
    <citation type="submission" date="2018-11" db="EMBL/GenBank/DDBJ databases">
        <authorList>
            <person name="Li F."/>
        </authorList>
    </citation>
    <scope>NUCLEOTIDE SEQUENCE [LARGE SCALE GENOMIC DNA]</scope>
    <source>
        <strain evidence="2 3">Gsoil 818</strain>
    </source>
</reference>
<gene>
    <name evidence="2" type="ORF">EFL26_10250</name>
</gene>
<organism evidence="2 3">
    <name type="scientific">Nocardioides pocheonensis</name>
    <dbReference type="NCBI Taxonomy" id="661485"/>
    <lineage>
        <taxon>Bacteria</taxon>
        <taxon>Bacillati</taxon>
        <taxon>Actinomycetota</taxon>
        <taxon>Actinomycetes</taxon>
        <taxon>Propionibacteriales</taxon>
        <taxon>Nocardioidaceae</taxon>
        <taxon>Nocardioides</taxon>
    </lineage>
</organism>
<evidence type="ECO:0000313" key="2">
    <source>
        <dbReference type="EMBL" id="RNM14637.1"/>
    </source>
</evidence>
<feature type="region of interest" description="Disordered" evidence="1">
    <location>
        <begin position="1"/>
        <end position="48"/>
    </location>
</feature>
<dbReference type="AlphaFoldDB" id="A0A3N0GQD8"/>
<comment type="caution">
    <text evidence="2">The sequence shown here is derived from an EMBL/GenBank/DDBJ whole genome shotgun (WGS) entry which is preliminary data.</text>
</comment>
<evidence type="ECO:0000256" key="1">
    <source>
        <dbReference type="SAM" id="MobiDB-lite"/>
    </source>
</evidence>
<dbReference type="SUPFAM" id="SSF51445">
    <property type="entry name" value="(Trans)glycosidases"/>
    <property type="match status" value="1"/>
</dbReference>
<sequence>MTSRAPASGPPASEGNGSLVPPLPNLSRTPAATGTTPPGPQRTPAERTPAGAVFGADVSWPQCPKGMGIPQKRTEGRPMPTGAARFVVLGLTNGPSFVANPCLEDQVRWVQERHLLAAAYSVVSYPDDRTLAQLGSQGPFPGGTRLGALRNVGYQAALYNVDTLRRAGLQTPAIWIDVEPVTGFDWSPDVQANAAVVQGMARGYRDAGFRIGYYSIGSLWTRVVGTMRTGAPEWRPAGERGLAEALNRCGADWSFQGGAAVIGQWLEDGRDRNVICPGAAPDLRQWFHQY</sequence>
<dbReference type="EMBL" id="RJSF01000038">
    <property type="protein sequence ID" value="RNM14637.1"/>
    <property type="molecule type" value="Genomic_DNA"/>
</dbReference>